<dbReference type="RefSeq" id="WP_378532421.1">
    <property type="nucleotide sequence ID" value="NZ_JBHSBH010000007.1"/>
</dbReference>
<dbReference type="Proteomes" id="UP001595847">
    <property type="component" value="Unassembled WGS sequence"/>
</dbReference>
<protein>
    <recommendedName>
        <fullName evidence="4">AMP-dependent synthetase/ligase domain-containing protein</fullName>
    </recommendedName>
</protein>
<comment type="caution">
    <text evidence="2">The sequence shown here is derived from an EMBL/GenBank/DDBJ whole genome shotgun (WGS) entry which is preliminary data.</text>
</comment>
<accession>A0ABV8FLZ6</accession>
<reference evidence="3" key="1">
    <citation type="journal article" date="2019" name="Int. J. Syst. Evol. Microbiol.">
        <title>The Global Catalogue of Microorganisms (GCM) 10K type strain sequencing project: providing services to taxonomists for standard genome sequencing and annotation.</title>
        <authorList>
            <consortium name="The Broad Institute Genomics Platform"/>
            <consortium name="The Broad Institute Genome Sequencing Center for Infectious Disease"/>
            <person name="Wu L."/>
            <person name="Ma J."/>
        </authorList>
    </citation>
    <scope>NUCLEOTIDE SEQUENCE [LARGE SCALE GENOMIC DNA]</scope>
    <source>
        <strain evidence="3">TBRC 1826</strain>
    </source>
</reference>
<sequence length="100" mass="10340">MQLAEVQLQGVQEPFVDGAAAGGGSRVDAQGEGEAQQQGFEEAAPQGVVGREWAASPCAVFAEELERGLLQPGGVVGVRGQDGQSSWSVWKSSTVVTSRP</sequence>
<feature type="compositionally biased region" description="Low complexity" evidence="1">
    <location>
        <begin position="30"/>
        <end position="46"/>
    </location>
</feature>
<evidence type="ECO:0000313" key="2">
    <source>
        <dbReference type="EMBL" id="MFC3996409.1"/>
    </source>
</evidence>
<keyword evidence="3" id="KW-1185">Reference proteome</keyword>
<name>A0ABV8FLZ6_9ACTN</name>
<evidence type="ECO:0000313" key="3">
    <source>
        <dbReference type="Proteomes" id="UP001595847"/>
    </source>
</evidence>
<feature type="region of interest" description="Disordered" evidence="1">
    <location>
        <begin position="15"/>
        <end position="46"/>
    </location>
</feature>
<feature type="region of interest" description="Disordered" evidence="1">
    <location>
        <begin position="79"/>
        <end position="100"/>
    </location>
</feature>
<dbReference type="EMBL" id="JBHSBH010000007">
    <property type="protein sequence ID" value="MFC3996409.1"/>
    <property type="molecule type" value="Genomic_DNA"/>
</dbReference>
<evidence type="ECO:0000256" key="1">
    <source>
        <dbReference type="SAM" id="MobiDB-lite"/>
    </source>
</evidence>
<evidence type="ECO:0008006" key="4">
    <source>
        <dbReference type="Google" id="ProtNLM"/>
    </source>
</evidence>
<organism evidence="2 3">
    <name type="scientific">Nocardiopsis sediminis</name>
    <dbReference type="NCBI Taxonomy" id="1778267"/>
    <lineage>
        <taxon>Bacteria</taxon>
        <taxon>Bacillati</taxon>
        <taxon>Actinomycetota</taxon>
        <taxon>Actinomycetes</taxon>
        <taxon>Streptosporangiales</taxon>
        <taxon>Nocardiopsidaceae</taxon>
        <taxon>Nocardiopsis</taxon>
    </lineage>
</organism>
<proteinExistence type="predicted"/>
<gene>
    <name evidence="2" type="ORF">ACFOVU_10810</name>
</gene>